<evidence type="ECO:0000313" key="4">
    <source>
        <dbReference type="Proteomes" id="UP000663852"/>
    </source>
</evidence>
<keyword evidence="2" id="KW-0812">Transmembrane</keyword>
<evidence type="ECO:0000256" key="2">
    <source>
        <dbReference type="SAM" id="Phobius"/>
    </source>
</evidence>
<gene>
    <name evidence="3" type="ORF">EDS130_LOCUS21127</name>
</gene>
<feature type="region of interest" description="Disordered" evidence="1">
    <location>
        <begin position="295"/>
        <end position="315"/>
    </location>
</feature>
<reference evidence="3" key="1">
    <citation type="submission" date="2021-02" db="EMBL/GenBank/DDBJ databases">
        <authorList>
            <person name="Nowell W R."/>
        </authorList>
    </citation>
    <scope>NUCLEOTIDE SEQUENCE</scope>
</reference>
<evidence type="ECO:0000256" key="1">
    <source>
        <dbReference type="SAM" id="MobiDB-lite"/>
    </source>
</evidence>
<dbReference type="AlphaFoldDB" id="A0A814QPF6"/>
<keyword evidence="2" id="KW-1133">Transmembrane helix</keyword>
<feature type="transmembrane region" description="Helical" evidence="2">
    <location>
        <begin position="87"/>
        <end position="106"/>
    </location>
</feature>
<accession>A0A814QPF6</accession>
<sequence>MLVLKSAKSQISKRKLIHSITLFYFKLGSKNEVFMEDDILVNFGSCRSFRRLDPLTSESDPVQPFLIPAQFSPIPAGSLPPDSDRAIITWILIIAHLFFLLILSGYNRQEIQNMQAEYSKNTRRFFKKLVADMDVTPAIEQLIADRELLEEIFNAVSEVTTEENRTHLAKIVANICIDDKSVRIIEEQLKANTDELDTKKIFVKEILMEIIKRLCRQFKQVCGDDRKRGNIAFCLSKLNIKTLASYRILKENFPNVTETNGQTEDDYDEEEHLAWKKYLMPVLTDIERRLKPMEINSSRRVSTPTTPKRKLDRLS</sequence>
<feature type="compositionally biased region" description="Polar residues" evidence="1">
    <location>
        <begin position="295"/>
        <end position="306"/>
    </location>
</feature>
<dbReference type="Proteomes" id="UP000663852">
    <property type="component" value="Unassembled WGS sequence"/>
</dbReference>
<dbReference type="EMBL" id="CAJNOJ010000106">
    <property type="protein sequence ID" value="CAF1122442.1"/>
    <property type="molecule type" value="Genomic_DNA"/>
</dbReference>
<protein>
    <submittedName>
        <fullName evidence="3">Uncharacterized protein</fullName>
    </submittedName>
</protein>
<proteinExistence type="predicted"/>
<comment type="caution">
    <text evidence="3">The sequence shown here is derived from an EMBL/GenBank/DDBJ whole genome shotgun (WGS) entry which is preliminary data.</text>
</comment>
<evidence type="ECO:0000313" key="3">
    <source>
        <dbReference type="EMBL" id="CAF1122442.1"/>
    </source>
</evidence>
<keyword evidence="2" id="KW-0472">Membrane</keyword>
<name>A0A814QPF6_ADIRI</name>
<organism evidence="3 4">
    <name type="scientific">Adineta ricciae</name>
    <name type="common">Rotifer</name>
    <dbReference type="NCBI Taxonomy" id="249248"/>
    <lineage>
        <taxon>Eukaryota</taxon>
        <taxon>Metazoa</taxon>
        <taxon>Spiralia</taxon>
        <taxon>Gnathifera</taxon>
        <taxon>Rotifera</taxon>
        <taxon>Eurotatoria</taxon>
        <taxon>Bdelloidea</taxon>
        <taxon>Adinetida</taxon>
        <taxon>Adinetidae</taxon>
        <taxon>Adineta</taxon>
    </lineage>
</organism>